<dbReference type="AlphaFoldDB" id="A0A0F9LMP4"/>
<comment type="caution">
    <text evidence="1">The sequence shown here is derived from an EMBL/GenBank/DDBJ whole genome shotgun (WGS) entry which is preliminary data.</text>
</comment>
<name>A0A0F9LMP4_9ZZZZ</name>
<gene>
    <name evidence="1" type="ORF">LCGC14_1562640</name>
</gene>
<feature type="non-terminal residue" evidence="1">
    <location>
        <position position="1"/>
    </location>
</feature>
<sequence>ILDFFDSIISEEIFKFFGKSAEHKDLNEKKN</sequence>
<protein>
    <submittedName>
        <fullName evidence="1">Uncharacterized protein</fullName>
    </submittedName>
</protein>
<dbReference type="EMBL" id="LAZR01012088">
    <property type="protein sequence ID" value="KKM43724.1"/>
    <property type="molecule type" value="Genomic_DNA"/>
</dbReference>
<evidence type="ECO:0000313" key="1">
    <source>
        <dbReference type="EMBL" id="KKM43724.1"/>
    </source>
</evidence>
<organism evidence="1">
    <name type="scientific">marine sediment metagenome</name>
    <dbReference type="NCBI Taxonomy" id="412755"/>
    <lineage>
        <taxon>unclassified sequences</taxon>
        <taxon>metagenomes</taxon>
        <taxon>ecological metagenomes</taxon>
    </lineage>
</organism>
<reference evidence="1" key="1">
    <citation type="journal article" date="2015" name="Nature">
        <title>Complex archaea that bridge the gap between prokaryotes and eukaryotes.</title>
        <authorList>
            <person name="Spang A."/>
            <person name="Saw J.H."/>
            <person name="Jorgensen S.L."/>
            <person name="Zaremba-Niedzwiedzka K."/>
            <person name="Martijn J."/>
            <person name="Lind A.E."/>
            <person name="van Eijk R."/>
            <person name="Schleper C."/>
            <person name="Guy L."/>
            <person name="Ettema T.J."/>
        </authorList>
    </citation>
    <scope>NUCLEOTIDE SEQUENCE</scope>
</reference>
<proteinExistence type="predicted"/>
<accession>A0A0F9LMP4</accession>